<feature type="compositionally biased region" description="Low complexity" evidence="2">
    <location>
        <begin position="56"/>
        <end position="70"/>
    </location>
</feature>
<dbReference type="GeneID" id="106475045"/>
<feature type="coiled-coil region" evidence="1">
    <location>
        <begin position="537"/>
        <end position="939"/>
    </location>
</feature>
<gene>
    <name evidence="4" type="primary">LOC106475045</name>
</gene>
<proteinExistence type="predicted"/>
<evidence type="ECO:0000256" key="2">
    <source>
        <dbReference type="SAM" id="MobiDB-lite"/>
    </source>
</evidence>
<dbReference type="Proteomes" id="UP000694941">
    <property type="component" value="Unplaced"/>
</dbReference>
<accession>A0ABM1RUB5</accession>
<evidence type="ECO:0000256" key="1">
    <source>
        <dbReference type="SAM" id="Coils"/>
    </source>
</evidence>
<keyword evidence="1" id="KW-0175">Coiled coil</keyword>
<keyword evidence="3" id="KW-1185">Reference proteome</keyword>
<feature type="coiled-coil region" evidence="1">
    <location>
        <begin position="443"/>
        <end position="508"/>
    </location>
</feature>
<protein>
    <submittedName>
        <fullName evidence="4">Golgin subfamily A member 4-like</fullName>
    </submittedName>
</protein>
<name>A0ABM1RUB5_LIMPO</name>
<feature type="non-terminal residue" evidence="4">
    <location>
        <position position="1042"/>
    </location>
</feature>
<feature type="region of interest" description="Disordered" evidence="2">
    <location>
        <begin position="55"/>
        <end position="75"/>
    </location>
</feature>
<evidence type="ECO:0000313" key="4">
    <source>
        <dbReference type="RefSeq" id="XP_022234970.1"/>
    </source>
</evidence>
<feature type="coiled-coil region" evidence="1">
    <location>
        <begin position="113"/>
        <end position="196"/>
    </location>
</feature>
<reference evidence="4" key="1">
    <citation type="submission" date="2025-08" db="UniProtKB">
        <authorList>
            <consortium name="RefSeq"/>
        </authorList>
    </citation>
    <scope>IDENTIFICATION</scope>
    <source>
        <tissue evidence="4">Muscle</tissue>
    </source>
</reference>
<dbReference type="RefSeq" id="XP_022234970.1">
    <property type="nucleotide sequence ID" value="XM_022379262.1"/>
</dbReference>
<sequence length="1042" mass="119892">MFPKAKNKRFNEECGCAPPVGYYNPNDKHKIRGVALEKTERPVCMLPCDGLNPDMSVSSSSSHSNGSVRSTKLQPTPFKTPFQIKSCISSTPRLNKLARDRFYSEPNEGSQVEQKLLESISSLEKEKNDYLLELDSYKTKVLELETELSIRGREVTEKGLLVSDYQGKLEETDQKVQEMETEVTDLRNELSEKELLITDFLKLKATLLTGVEGCAEKLGILESDIQELNELVTHTNHYSFVENVGIYSTNELENSTSKVLNIEPYKTKKFWEEVIQKLSSEEVLEIERSEKCKNVPTKEGLEVPEIQKLMINPVQKMLSLEKGMRKLHLSIVKYLDLKNSEVCAVKAENSSLKQELTEVTNQLSTYRSLIEESNKSSQETVVKDLENRKVLNVQENSEHEINQLKLLLDEKDTRLEASRSKLSEFESSVRTLEALLDEKDTCLEASKSKLSELESSVRTLEALLDEKDTCLVAAKSKLSELESSVRTLEELCRKSDDEKCQIKNLKTERCILESQLKEIQETVVILETTAQEKDDYLNQKTSEMIELKKEKSDLEKQLEAVETETKHLQTMLEENVIMIAERDLEISRLQNETKCLTEQTKSTENKMNDVLLCLEDKEISIKNLNVELLQEQETKLRLQRQLECVKEEQKNQKYLIDGKDESIQNLNSKILSICDEKEQLSSQLTSLEIEKNNAYISLQEKDSSISLLISENKILEGKLEKLEKENKELVNSLHQNNISVSVVESEKNCLQENLQHAEKEICEVKLQNKEILAQKSNEISKLETDKIAVEKALKMINEQFHNLQLELEKLNDLIAIKNSKLSCIETEKSNLQSQLTCYEEKFKSQDNILNEKEENLSAKNAEIETLNNKLEILVQETESCKLENRRTIEELDRLQEKTKISDRLIQELTEQKNNAEDQITKLSNEVNRFQERIVELIFENEAEQAKADQRFVHIVTGSSQGSSQNYMDLQKVLVQVRAIWTCRKYWFKSELYGLTESTGSSQSYMDLQKVAIWTCREYWFKSELYGPAESTGSSQSYMDLQK</sequence>
<organism evidence="3 4">
    <name type="scientific">Limulus polyphemus</name>
    <name type="common">Atlantic horseshoe crab</name>
    <dbReference type="NCBI Taxonomy" id="6850"/>
    <lineage>
        <taxon>Eukaryota</taxon>
        <taxon>Metazoa</taxon>
        <taxon>Ecdysozoa</taxon>
        <taxon>Arthropoda</taxon>
        <taxon>Chelicerata</taxon>
        <taxon>Merostomata</taxon>
        <taxon>Xiphosura</taxon>
        <taxon>Limulidae</taxon>
        <taxon>Limulus</taxon>
    </lineage>
</organism>
<evidence type="ECO:0000313" key="3">
    <source>
        <dbReference type="Proteomes" id="UP000694941"/>
    </source>
</evidence>